<organism evidence="2 3">
    <name type="scientific">Tessaracoccus antarcticus</name>
    <dbReference type="NCBI Taxonomy" id="2479848"/>
    <lineage>
        <taxon>Bacteria</taxon>
        <taxon>Bacillati</taxon>
        <taxon>Actinomycetota</taxon>
        <taxon>Actinomycetes</taxon>
        <taxon>Propionibacteriales</taxon>
        <taxon>Propionibacteriaceae</taxon>
        <taxon>Tessaracoccus</taxon>
    </lineage>
</organism>
<dbReference type="SUPFAM" id="SSF46689">
    <property type="entry name" value="Homeodomain-like"/>
    <property type="match status" value="1"/>
</dbReference>
<name>A0A3M0FZB3_9ACTN</name>
<evidence type="ECO:0000313" key="3">
    <source>
        <dbReference type="Proteomes" id="UP000275256"/>
    </source>
</evidence>
<dbReference type="Gene3D" id="1.10.357.10">
    <property type="entry name" value="Tetracycline Repressor, domain 2"/>
    <property type="match status" value="1"/>
</dbReference>
<dbReference type="RefSeq" id="WP_121902757.1">
    <property type="nucleotide sequence ID" value="NZ_REFW01000007.1"/>
</dbReference>
<dbReference type="EMBL" id="REFW01000007">
    <property type="protein sequence ID" value="RMB57257.1"/>
    <property type="molecule type" value="Genomic_DNA"/>
</dbReference>
<comment type="caution">
    <text evidence="2">The sequence shown here is derived from an EMBL/GenBank/DDBJ whole genome shotgun (WGS) entry which is preliminary data.</text>
</comment>
<dbReference type="Proteomes" id="UP000275256">
    <property type="component" value="Unassembled WGS sequence"/>
</dbReference>
<gene>
    <name evidence="2" type="ORF">EAX62_16100</name>
</gene>
<dbReference type="Pfam" id="PF17937">
    <property type="entry name" value="TetR_C_28"/>
    <property type="match status" value="1"/>
</dbReference>
<evidence type="ECO:0000259" key="1">
    <source>
        <dbReference type="Pfam" id="PF17937"/>
    </source>
</evidence>
<feature type="domain" description="TetR transcriptional regulator CgmR-like C-terminal" evidence="1">
    <location>
        <begin position="73"/>
        <end position="172"/>
    </location>
</feature>
<dbReference type="InterPro" id="IPR009057">
    <property type="entry name" value="Homeodomain-like_sf"/>
</dbReference>
<dbReference type="AlphaFoldDB" id="A0A3M0FZB3"/>
<protein>
    <submittedName>
        <fullName evidence="2">TetR/AcrR family transcriptional regulator</fullName>
    </submittedName>
</protein>
<sequence length="176" mass="18786">MLSDARSSILQAAYDLTVGRHAVPSLDAVVRASGVSKGGLLHHFPTRVALLQGLVRWLSTKSISSFDELCEKGSAVDAWLRASTPESEEMNEVFVLLTALQALRAADALEDCGHEEFIAHVDRRLAAELEGPDAKQRALLIRVVGDGLFVSALLGGGLSPSSRADLLATLTRVQLS</sequence>
<reference evidence="2 3" key="1">
    <citation type="submission" date="2018-10" db="EMBL/GenBank/DDBJ databases">
        <title>Tessaracoccus antarcticuss sp. nov., isolated from sediment.</title>
        <authorList>
            <person name="Zhou L.Y."/>
            <person name="Du Z.J."/>
        </authorList>
    </citation>
    <scope>NUCLEOTIDE SEQUENCE [LARGE SCALE GENOMIC DNA]</scope>
    <source>
        <strain evidence="2 3">JDX10</strain>
    </source>
</reference>
<dbReference type="OrthoDB" id="9816296at2"/>
<keyword evidence="3" id="KW-1185">Reference proteome</keyword>
<accession>A0A3M0FZB3</accession>
<proteinExistence type="predicted"/>
<dbReference type="InterPro" id="IPR041479">
    <property type="entry name" value="TetR_CgmR_C"/>
</dbReference>
<evidence type="ECO:0000313" key="2">
    <source>
        <dbReference type="EMBL" id="RMB57257.1"/>
    </source>
</evidence>